<comment type="caution">
    <text evidence="8">The sequence shown here is derived from an EMBL/GenBank/DDBJ whole genome shotgun (WGS) entry which is preliminary data.</text>
</comment>
<protein>
    <submittedName>
        <fullName evidence="8">RagB/SusD family nutrient uptake outer membrane protein</fullName>
    </submittedName>
</protein>
<dbReference type="OrthoDB" id="5694214at2"/>
<comment type="subcellular location">
    <subcellularLocation>
        <location evidence="1">Cell outer membrane</location>
    </subcellularLocation>
</comment>
<sequence>MNKFKKILVATAIAGFAVTSCNDDFVNTSPLDQVSETAVWSDAALAEAFVTELYASLHQGGFSEEMQASLTDEASFTHPGRGITTITEARSNPADIGWGNSTNTTGNNRSQSWGQMYIRIRACNLALANLEKVTFTNTNKIVERLKGEATFMRAYLYHQLVRNYGGVPLVDRPYALGEADYMAPRNTMEECINFIVKDCDTAAGLLDGMTLANGRASKAAALALKARILTYAASDLYDANTAKAKSSAMAAFSKPEVLAMTTGSRVERWTKAKAAAKAVLDLPNYGAMLNLSAPVSKEEGTTNYMNISLSRNGGERDMIFGRYFINAKQEDGGRQGLFNGPNGYHNWAGNAPIQHFVDDYEMMDGTKFDWSKTEHASQPYVGRDPRFYASILYDGAPWKPRTADVAAKDPANQIQTGQYELGNGSGAKTPYFGLDTRKSSVEDWNGSYTGYYMRKFIDPNPAIVDQNTWQQVPWPALRFTEAVFNYAEACIELGEDAEARTWLNKIRFRAGMPAITESGDALRQRYRNERRIEMAFEEQRYYDARRWMIAPTTLGRKANIITVLGTLKPGKTVTLYKYDPTSYDYQYKVTELDPGKENRTWLDKMYFLPIHRDEMNRNKNLVQNPGY</sequence>
<dbReference type="InterPro" id="IPR033985">
    <property type="entry name" value="SusD-like_N"/>
</dbReference>
<name>A0A4Q5M3Q8_9BACT</name>
<evidence type="ECO:0000256" key="3">
    <source>
        <dbReference type="ARBA" id="ARBA00022729"/>
    </source>
</evidence>
<feature type="domain" description="SusD-like N-terminal" evidence="7">
    <location>
        <begin position="34"/>
        <end position="228"/>
    </location>
</feature>
<feature type="domain" description="RagB/SusD" evidence="6">
    <location>
        <begin position="322"/>
        <end position="627"/>
    </location>
</feature>
<dbReference type="AlphaFoldDB" id="A0A4Q5M3Q8"/>
<dbReference type="PROSITE" id="PS51257">
    <property type="entry name" value="PROKAR_LIPOPROTEIN"/>
    <property type="match status" value="1"/>
</dbReference>
<gene>
    <name evidence="8" type="ORF">EWM59_03760</name>
</gene>
<comment type="similarity">
    <text evidence="2">Belongs to the SusD family.</text>
</comment>
<evidence type="ECO:0000313" key="9">
    <source>
        <dbReference type="Proteomes" id="UP000293162"/>
    </source>
</evidence>
<dbReference type="InterPro" id="IPR011990">
    <property type="entry name" value="TPR-like_helical_dom_sf"/>
</dbReference>
<evidence type="ECO:0000256" key="1">
    <source>
        <dbReference type="ARBA" id="ARBA00004442"/>
    </source>
</evidence>
<reference evidence="8 9" key="1">
    <citation type="submission" date="2019-02" db="EMBL/GenBank/DDBJ databases">
        <title>Bacterial novel species Emticicia sp. 17J42-9 isolated from soil.</title>
        <authorList>
            <person name="Jung H.-Y."/>
        </authorList>
    </citation>
    <scope>NUCLEOTIDE SEQUENCE [LARGE SCALE GENOMIC DNA]</scope>
    <source>
        <strain evidence="8 9">17J42-9</strain>
    </source>
</reference>
<organism evidence="8 9">
    <name type="scientific">Emticicia agri</name>
    <dbReference type="NCBI Taxonomy" id="2492393"/>
    <lineage>
        <taxon>Bacteria</taxon>
        <taxon>Pseudomonadati</taxon>
        <taxon>Bacteroidota</taxon>
        <taxon>Cytophagia</taxon>
        <taxon>Cytophagales</taxon>
        <taxon>Leadbetterellaceae</taxon>
        <taxon>Emticicia</taxon>
    </lineage>
</organism>
<dbReference type="SUPFAM" id="SSF48452">
    <property type="entry name" value="TPR-like"/>
    <property type="match status" value="1"/>
</dbReference>
<evidence type="ECO:0000256" key="4">
    <source>
        <dbReference type="ARBA" id="ARBA00023136"/>
    </source>
</evidence>
<evidence type="ECO:0000259" key="7">
    <source>
        <dbReference type="Pfam" id="PF14322"/>
    </source>
</evidence>
<dbReference type="InterPro" id="IPR012944">
    <property type="entry name" value="SusD_RagB_dom"/>
</dbReference>
<dbReference type="GO" id="GO:0009279">
    <property type="term" value="C:cell outer membrane"/>
    <property type="evidence" value="ECO:0007669"/>
    <property type="project" value="UniProtKB-SubCell"/>
</dbReference>
<keyword evidence="4" id="KW-0472">Membrane</keyword>
<keyword evidence="9" id="KW-1185">Reference proteome</keyword>
<accession>A0A4Q5M3Q8</accession>
<proteinExistence type="inferred from homology"/>
<keyword evidence="5" id="KW-0998">Cell outer membrane</keyword>
<dbReference type="Pfam" id="PF14322">
    <property type="entry name" value="SusD-like_3"/>
    <property type="match status" value="1"/>
</dbReference>
<dbReference type="Gene3D" id="1.25.40.390">
    <property type="match status" value="1"/>
</dbReference>
<evidence type="ECO:0000259" key="6">
    <source>
        <dbReference type="Pfam" id="PF07980"/>
    </source>
</evidence>
<evidence type="ECO:0000256" key="5">
    <source>
        <dbReference type="ARBA" id="ARBA00023237"/>
    </source>
</evidence>
<dbReference type="RefSeq" id="WP_130019613.1">
    <property type="nucleotide sequence ID" value="NZ_SEWF01000004.1"/>
</dbReference>
<keyword evidence="3" id="KW-0732">Signal</keyword>
<dbReference type="Pfam" id="PF07980">
    <property type="entry name" value="SusD_RagB"/>
    <property type="match status" value="1"/>
</dbReference>
<evidence type="ECO:0000313" key="8">
    <source>
        <dbReference type="EMBL" id="RYU97036.1"/>
    </source>
</evidence>
<dbReference type="EMBL" id="SEWF01000004">
    <property type="protein sequence ID" value="RYU97036.1"/>
    <property type="molecule type" value="Genomic_DNA"/>
</dbReference>
<dbReference type="Proteomes" id="UP000293162">
    <property type="component" value="Unassembled WGS sequence"/>
</dbReference>
<evidence type="ECO:0000256" key="2">
    <source>
        <dbReference type="ARBA" id="ARBA00006275"/>
    </source>
</evidence>